<dbReference type="Gene3D" id="1.10.10.10">
    <property type="entry name" value="Winged helix-like DNA-binding domain superfamily/Winged helix DNA-binding domain"/>
    <property type="match status" value="1"/>
</dbReference>
<dbReference type="GO" id="GO:0000976">
    <property type="term" value="F:transcription cis-regulatory region binding"/>
    <property type="evidence" value="ECO:0007669"/>
    <property type="project" value="TreeGrafter"/>
</dbReference>
<dbReference type="InterPro" id="IPR036388">
    <property type="entry name" value="WH-like_DNA-bd_sf"/>
</dbReference>
<dbReference type="PROSITE" id="PS50110">
    <property type="entry name" value="RESPONSE_REGULATORY"/>
    <property type="match status" value="1"/>
</dbReference>
<dbReference type="GO" id="GO:0000156">
    <property type="term" value="F:phosphorelay response regulator activity"/>
    <property type="evidence" value="ECO:0007669"/>
    <property type="project" value="TreeGrafter"/>
</dbReference>
<evidence type="ECO:0000313" key="12">
    <source>
        <dbReference type="EMBL" id="HIR57764.1"/>
    </source>
</evidence>
<keyword evidence="2 8" id="KW-0597">Phosphoprotein</keyword>
<comment type="function">
    <text evidence="7">May play the central regulatory role in sporulation. It may be an element of the effector pathway responsible for the activation of sporulation genes in response to nutritional stress. Spo0A may act in concert with spo0H (a sigma factor) to control the expression of some genes that are critical to the sporulation process.</text>
</comment>
<keyword evidence="3" id="KW-0902">Two-component regulatory system</keyword>
<dbReference type="SUPFAM" id="SSF52172">
    <property type="entry name" value="CheY-like"/>
    <property type="match status" value="1"/>
</dbReference>
<evidence type="ECO:0000256" key="5">
    <source>
        <dbReference type="ARBA" id="ARBA00023125"/>
    </source>
</evidence>
<dbReference type="FunFam" id="1.10.10.10:FF:000005">
    <property type="entry name" value="Two-component system response regulator"/>
    <property type="match status" value="1"/>
</dbReference>
<evidence type="ECO:0000256" key="2">
    <source>
        <dbReference type="ARBA" id="ARBA00022553"/>
    </source>
</evidence>
<dbReference type="InterPro" id="IPR011006">
    <property type="entry name" value="CheY-like_superfamily"/>
</dbReference>
<protein>
    <recommendedName>
        <fullName evidence="1">Stage 0 sporulation protein A homolog</fullName>
    </recommendedName>
</protein>
<sequence>MRILFAEDEPDLRSITLKRLKANGYAVDGCPDGEEAAHCLEMESYDLAILDIMMPKKDGLSVLRELRARGDATPVLLLTARDAVSDRVEGLDAGADDYLTKPFAFDELMARIRMLLRRGSPVKTDTLSIDGLTMELSSHRVTRGGREIQLSAREFAILEYLLRNRGSVLSRAQLESHVWDYDFEGGSNIVDVYVRYLRKKIDDPFDKKLIHTVRGVGYVLKEEP</sequence>
<dbReference type="GO" id="GO:0032993">
    <property type="term" value="C:protein-DNA complex"/>
    <property type="evidence" value="ECO:0007669"/>
    <property type="project" value="TreeGrafter"/>
</dbReference>
<dbReference type="SMART" id="SM00862">
    <property type="entry name" value="Trans_reg_C"/>
    <property type="match status" value="1"/>
</dbReference>
<evidence type="ECO:0000256" key="6">
    <source>
        <dbReference type="ARBA" id="ARBA00023163"/>
    </source>
</evidence>
<keyword evidence="6" id="KW-0804">Transcription</keyword>
<evidence type="ECO:0000313" key="13">
    <source>
        <dbReference type="Proteomes" id="UP000886785"/>
    </source>
</evidence>
<dbReference type="PANTHER" id="PTHR48111">
    <property type="entry name" value="REGULATOR OF RPOS"/>
    <property type="match status" value="1"/>
</dbReference>
<accession>A0A9D1DRK5</accession>
<dbReference type="GO" id="GO:0005829">
    <property type="term" value="C:cytosol"/>
    <property type="evidence" value="ECO:0007669"/>
    <property type="project" value="TreeGrafter"/>
</dbReference>
<dbReference type="Pfam" id="PF00072">
    <property type="entry name" value="Response_reg"/>
    <property type="match status" value="1"/>
</dbReference>
<dbReference type="PROSITE" id="PS51755">
    <property type="entry name" value="OMPR_PHOB"/>
    <property type="match status" value="1"/>
</dbReference>
<evidence type="ECO:0000256" key="7">
    <source>
        <dbReference type="ARBA" id="ARBA00024867"/>
    </source>
</evidence>
<feature type="modified residue" description="4-aspartylphosphate" evidence="8">
    <location>
        <position position="51"/>
    </location>
</feature>
<proteinExistence type="predicted"/>
<dbReference type="Gene3D" id="3.40.50.2300">
    <property type="match status" value="1"/>
</dbReference>
<dbReference type="Proteomes" id="UP000886785">
    <property type="component" value="Unassembled WGS sequence"/>
</dbReference>
<comment type="caution">
    <text evidence="12">The sequence shown here is derived from an EMBL/GenBank/DDBJ whole genome shotgun (WGS) entry which is preliminary data.</text>
</comment>
<dbReference type="PANTHER" id="PTHR48111:SF22">
    <property type="entry name" value="REGULATOR OF RPOS"/>
    <property type="match status" value="1"/>
</dbReference>
<keyword evidence="4" id="KW-0805">Transcription regulation</keyword>
<reference evidence="12" key="2">
    <citation type="journal article" date="2021" name="PeerJ">
        <title>Extensive microbial diversity within the chicken gut microbiome revealed by metagenomics and culture.</title>
        <authorList>
            <person name="Gilroy R."/>
            <person name="Ravi A."/>
            <person name="Getino M."/>
            <person name="Pursley I."/>
            <person name="Horton D.L."/>
            <person name="Alikhan N.F."/>
            <person name="Baker D."/>
            <person name="Gharbi K."/>
            <person name="Hall N."/>
            <person name="Watson M."/>
            <person name="Adriaenssens E.M."/>
            <person name="Foster-Nyarko E."/>
            <person name="Jarju S."/>
            <person name="Secka A."/>
            <person name="Antonio M."/>
            <person name="Oren A."/>
            <person name="Chaudhuri R.R."/>
            <person name="La Ragione R."/>
            <person name="Hildebrand F."/>
            <person name="Pallen M.J."/>
        </authorList>
    </citation>
    <scope>NUCLEOTIDE SEQUENCE</scope>
    <source>
        <strain evidence="12">ChiSjej1B19-7085</strain>
    </source>
</reference>
<evidence type="ECO:0000256" key="9">
    <source>
        <dbReference type="PROSITE-ProRule" id="PRU01091"/>
    </source>
</evidence>
<feature type="domain" description="Response regulatory" evidence="10">
    <location>
        <begin position="2"/>
        <end position="116"/>
    </location>
</feature>
<feature type="DNA-binding region" description="OmpR/PhoB-type" evidence="9">
    <location>
        <begin position="124"/>
        <end position="222"/>
    </location>
</feature>
<organism evidence="12 13">
    <name type="scientific">Candidatus Gallacutalibacter pullicola</name>
    <dbReference type="NCBI Taxonomy" id="2840830"/>
    <lineage>
        <taxon>Bacteria</taxon>
        <taxon>Bacillati</taxon>
        <taxon>Bacillota</taxon>
        <taxon>Clostridia</taxon>
        <taxon>Eubacteriales</taxon>
        <taxon>Candidatus Gallacutalibacter</taxon>
    </lineage>
</organism>
<dbReference type="InterPro" id="IPR001789">
    <property type="entry name" value="Sig_transdc_resp-reg_receiver"/>
</dbReference>
<feature type="domain" description="OmpR/PhoB-type" evidence="11">
    <location>
        <begin position="124"/>
        <end position="222"/>
    </location>
</feature>
<dbReference type="CDD" id="cd00383">
    <property type="entry name" value="trans_reg_C"/>
    <property type="match status" value="1"/>
</dbReference>
<evidence type="ECO:0000256" key="4">
    <source>
        <dbReference type="ARBA" id="ARBA00023015"/>
    </source>
</evidence>
<dbReference type="Pfam" id="PF00486">
    <property type="entry name" value="Trans_reg_C"/>
    <property type="match status" value="1"/>
</dbReference>
<evidence type="ECO:0000256" key="8">
    <source>
        <dbReference type="PROSITE-ProRule" id="PRU00169"/>
    </source>
</evidence>
<dbReference type="InterPro" id="IPR001867">
    <property type="entry name" value="OmpR/PhoB-type_DNA-bd"/>
</dbReference>
<dbReference type="SMART" id="SM00448">
    <property type="entry name" value="REC"/>
    <property type="match status" value="1"/>
</dbReference>
<evidence type="ECO:0000259" key="11">
    <source>
        <dbReference type="PROSITE" id="PS51755"/>
    </source>
</evidence>
<dbReference type="AlphaFoldDB" id="A0A9D1DRK5"/>
<evidence type="ECO:0000259" key="10">
    <source>
        <dbReference type="PROSITE" id="PS50110"/>
    </source>
</evidence>
<dbReference type="EMBL" id="DVHF01000102">
    <property type="protein sequence ID" value="HIR57764.1"/>
    <property type="molecule type" value="Genomic_DNA"/>
</dbReference>
<keyword evidence="5 9" id="KW-0238">DNA-binding</keyword>
<dbReference type="GO" id="GO:0006355">
    <property type="term" value="P:regulation of DNA-templated transcription"/>
    <property type="evidence" value="ECO:0007669"/>
    <property type="project" value="InterPro"/>
</dbReference>
<reference evidence="12" key="1">
    <citation type="submission" date="2020-10" db="EMBL/GenBank/DDBJ databases">
        <authorList>
            <person name="Gilroy R."/>
        </authorList>
    </citation>
    <scope>NUCLEOTIDE SEQUENCE</scope>
    <source>
        <strain evidence="12">ChiSjej1B19-7085</strain>
    </source>
</reference>
<dbReference type="Gene3D" id="6.10.250.690">
    <property type="match status" value="1"/>
</dbReference>
<dbReference type="FunFam" id="3.40.50.2300:FF:000002">
    <property type="entry name" value="DNA-binding response regulator PhoP"/>
    <property type="match status" value="1"/>
</dbReference>
<evidence type="ECO:0000256" key="3">
    <source>
        <dbReference type="ARBA" id="ARBA00023012"/>
    </source>
</evidence>
<name>A0A9D1DRK5_9FIRM</name>
<evidence type="ECO:0000256" key="1">
    <source>
        <dbReference type="ARBA" id="ARBA00018672"/>
    </source>
</evidence>
<dbReference type="InterPro" id="IPR039420">
    <property type="entry name" value="WalR-like"/>
</dbReference>
<gene>
    <name evidence="12" type="ORF">IAA54_08840</name>
</gene>